<accession>A0ABT1NBK7</accession>
<organism evidence="1 2">
    <name type="scientific">Lutispora saccharofermentans</name>
    <dbReference type="NCBI Taxonomy" id="3024236"/>
    <lineage>
        <taxon>Bacteria</taxon>
        <taxon>Bacillati</taxon>
        <taxon>Bacillota</taxon>
        <taxon>Clostridia</taxon>
        <taxon>Lutisporales</taxon>
        <taxon>Lutisporaceae</taxon>
        <taxon>Lutispora</taxon>
    </lineage>
</organism>
<keyword evidence="2" id="KW-1185">Reference proteome</keyword>
<evidence type="ECO:0000313" key="2">
    <source>
        <dbReference type="Proteomes" id="UP001651880"/>
    </source>
</evidence>
<proteinExistence type="predicted"/>
<evidence type="ECO:0000313" key="1">
    <source>
        <dbReference type="EMBL" id="MCQ1528644.1"/>
    </source>
</evidence>
<comment type="caution">
    <text evidence="1">The sequence shown here is derived from an EMBL/GenBank/DDBJ whole genome shotgun (WGS) entry which is preliminary data.</text>
</comment>
<dbReference type="InterPro" id="IPR022121">
    <property type="entry name" value="Peptidase_M73_camelysin"/>
</dbReference>
<protein>
    <submittedName>
        <fullName evidence="1">CalY family protein</fullName>
    </submittedName>
</protein>
<dbReference type="RefSeq" id="WP_255226160.1">
    <property type="nucleotide sequence ID" value="NZ_JAJEKE010000002.1"/>
</dbReference>
<dbReference type="Proteomes" id="UP001651880">
    <property type="component" value="Unassembled WGS sequence"/>
</dbReference>
<dbReference type="InterPro" id="IPR023833">
    <property type="entry name" value="Signal_pept_SipW-depend-type"/>
</dbReference>
<dbReference type="NCBIfam" id="TIGR04088">
    <property type="entry name" value="cognate_SipW"/>
    <property type="match status" value="1"/>
</dbReference>
<dbReference type="Pfam" id="PF12389">
    <property type="entry name" value="Peptidase_M73"/>
    <property type="match status" value="1"/>
</dbReference>
<sequence>MKKKAIISLVLVAMLAFGIGAGSFAWFTSQATSADNVFEAGTLKIGVPNEGENTAFITASNWAPNDSITQDLVVKNIGSLAYKYKVSASKTAGDDLFYNVLDVVITKGGTEIYNGKLSGLTDKVVSTDVASGVDETLTFKVAFPSTAGNAYQGLGATIKFVFDATQTTNPGWAE</sequence>
<reference evidence="1 2" key="1">
    <citation type="submission" date="2021-10" db="EMBL/GenBank/DDBJ databases">
        <title>Lutispora strain m25 sp. nov., a thermophilic, non-spore-forming bacterium isolated from a lab-scale methanogenic bioreactor digesting anaerobic sludge.</title>
        <authorList>
            <person name="El Houari A."/>
            <person name="Mcdonald J."/>
        </authorList>
    </citation>
    <scope>NUCLEOTIDE SEQUENCE [LARGE SCALE GENOMIC DNA]</scope>
    <source>
        <strain evidence="2">m25</strain>
    </source>
</reference>
<dbReference type="EMBL" id="JAJEKE010000002">
    <property type="protein sequence ID" value="MCQ1528644.1"/>
    <property type="molecule type" value="Genomic_DNA"/>
</dbReference>
<gene>
    <name evidence="1" type="ORF">LJD61_03675</name>
</gene>
<name>A0ABT1NBK7_9FIRM</name>